<comment type="caution">
    <text evidence="5">The sequence shown here is derived from an EMBL/GenBank/DDBJ whole genome shotgun (WGS) entry which is preliminary data.</text>
</comment>
<gene>
    <name evidence="5" type="ORF">LXT13_11175</name>
</gene>
<dbReference type="Proteomes" id="UP001200741">
    <property type="component" value="Unassembled WGS sequence"/>
</dbReference>
<dbReference type="Gene3D" id="2.130.10.10">
    <property type="entry name" value="YVTN repeat-like/Quinoprotein amine dehydrogenase"/>
    <property type="match status" value="2"/>
</dbReference>
<keyword evidence="3" id="KW-0732">Signal</keyword>
<evidence type="ECO:0000259" key="4">
    <source>
        <dbReference type="Pfam" id="PF14870"/>
    </source>
</evidence>
<dbReference type="Pfam" id="PF14870">
    <property type="entry name" value="PSII_BNR"/>
    <property type="match status" value="1"/>
</dbReference>
<keyword evidence="2" id="KW-0604">Photosystem II</keyword>
<dbReference type="SUPFAM" id="SSF110296">
    <property type="entry name" value="Oligoxyloglucan reducing end-specific cellobiohydrolase"/>
    <property type="match status" value="1"/>
</dbReference>
<evidence type="ECO:0000256" key="2">
    <source>
        <dbReference type="ARBA" id="ARBA00023276"/>
    </source>
</evidence>
<dbReference type="InterPro" id="IPR028203">
    <property type="entry name" value="PSII_CF48-like_dom"/>
</dbReference>
<evidence type="ECO:0000256" key="3">
    <source>
        <dbReference type="SAM" id="SignalP"/>
    </source>
</evidence>
<sequence length="335" mass="35431">MNKHARLLCLATAAVSLAAVAAAAAGSATPALPTHPIVEAAARVPQAAQAGLLASARAGDRLVAVGERGIILLSDDHGQHFRQARQVPLDVTLTSVSFADERHGWAVGQWGAVLATDDGGETWQLRRKDTQNDRPLFGVHFFDTRQGVAVGLWSLVLVTEDGGVNWREVKLPPPDGAKKADLNLLGLFADEHGRVYAAAERGMVLRSEDRGGTWSYAATGYRGSFWTGLALPDGVLLAGGLRGSLYRSIDDGRTWERVETGSRSSLTAMTGRGQTVVVVGLDGLVLRSSDAGATFHREVRADHAALTGVMLTARQKPVYLSRQGVVAEPSASGSN</sequence>
<accession>A0ABS8XVZ9</accession>
<feature type="chain" id="PRO_5045562584" evidence="3">
    <location>
        <begin position="25"/>
        <end position="335"/>
    </location>
</feature>
<feature type="signal peptide" evidence="3">
    <location>
        <begin position="1"/>
        <end position="24"/>
    </location>
</feature>
<dbReference type="EMBL" id="JAJTWU010000004">
    <property type="protein sequence ID" value="MCE4554986.1"/>
    <property type="molecule type" value="Genomic_DNA"/>
</dbReference>
<evidence type="ECO:0000313" key="5">
    <source>
        <dbReference type="EMBL" id="MCE4554986.1"/>
    </source>
</evidence>
<dbReference type="PANTHER" id="PTHR47199:SF2">
    <property type="entry name" value="PHOTOSYSTEM II STABILITY_ASSEMBLY FACTOR HCF136, CHLOROPLASTIC"/>
    <property type="match status" value="1"/>
</dbReference>
<protein>
    <submittedName>
        <fullName evidence="5">YCF48-related protein</fullName>
    </submittedName>
</protein>
<dbReference type="CDD" id="cd15482">
    <property type="entry name" value="Sialidase_non-viral"/>
    <property type="match status" value="1"/>
</dbReference>
<proteinExistence type="predicted"/>
<reference evidence="5 6" key="1">
    <citation type="submission" date="2021-12" db="EMBL/GenBank/DDBJ databases">
        <title>Genome seq of P8.</title>
        <authorList>
            <person name="Seo T."/>
        </authorList>
    </citation>
    <scope>NUCLEOTIDE SEQUENCE [LARGE SCALE GENOMIC DNA]</scope>
    <source>
        <strain evidence="5 6">P8</strain>
    </source>
</reference>
<name>A0ABS8XVZ9_9BURK</name>
<evidence type="ECO:0000256" key="1">
    <source>
        <dbReference type="ARBA" id="ARBA00022531"/>
    </source>
</evidence>
<feature type="domain" description="Photosynthesis system II assembly factor Ycf48/Hcf136-like" evidence="4">
    <location>
        <begin position="84"/>
        <end position="172"/>
    </location>
</feature>
<dbReference type="PANTHER" id="PTHR47199">
    <property type="entry name" value="PHOTOSYSTEM II STABILITY/ASSEMBLY FACTOR HCF136, CHLOROPLASTIC"/>
    <property type="match status" value="1"/>
</dbReference>
<organism evidence="5 6">
    <name type="scientific">Pelomonas cellulosilytica</name>
    <dbReference type="NCBI Taxonomy" id="2906762"/>
    <lineage>
        <taxon>Bacteria</taxon>
        <taxon>Pseudomonadati</taxon>
        <taxon>Pseudomonadota</taxon>
        <taxon>Betaproteobacteria</taxon>
        <taxon>Burkholderiales</taxon>
        <taxon>Sphaerotilaceae</taxon>
        <taxon>Roseateles</taxon>
    </lineage>
</organism>
<keyword evidence="6" id="KW-1185">Reference proteome</keyword>
<dbReference type="InterPro" id="IPR015943">
    <property type="entry name" value="WD40/YVTN_repeat-like_dom_sf"/>
</dbReference>
<dbReference type="RefSeq" id="WP_233372009.1">
    <property type="nucleotide sequence ID" value="NZ_JAJTWU010000004.1"/>
</dbReference>
<evidence type="ECO:0000313" key="6">
    <source>
        <dbReference type="Proteomes" id="UP001200741"/>
    </source>
</evidence>
<keyword evidence="1" id="KW-0602">Photosynthesis</keyword>